<protein>
    <submittedName>
        <fullName evidence="4">CBS domain-containing protein</fullName>
    </submittedName>
</protein>
<feature type="domain" description="CBS" evidence="3">
    <location>
        <begin position="77"/>
        <end position="133"/>
    </location>
</feature>
<organism evidence="4 5">
    <name type="scientific">Simiduia curdlanivorans</name>
    <dbReference type="NCBI Taxonomy" id="1492769"/>
    <lineage>
        <taxon>Bacteria</taxon>
        <taxon>Pseudomonadati</taxon>
        <taxon>Pseudomonadota</taxon>
        <taxon>Gammaproteobacteria</taxon>
        <taxon>Cellvibrionales</taxon>
        <taxon>Cellvibrionaceae</taxon>
        <taxon>Simiduia</taxon>
    </lineage>
</organism>
<proteinExistence type="predicted"/>
<dbReference type="PANTHER" id="PTHR43080:SF2">
    <property type="entry name" value="CBS DOMAIN-CONTAINING PROTEIN"/>
    <property type="match status" value="1"/>
</dbReference>
<dbReference type="EMBL" id="JBHSCX010000021">
    <property type="protein sequence ID" value="MFC4364207.1"/>
    <property type="molecule type" value="Genomic_DNA"/>
</dbReference>
<dbReference type="PANTHER" id="PTHR43080">
    <property type="entry name" value="CBS DOMAIN-CONTAINING PROTEIN CBSX3, MITOCHONDRIAL"/>
    <property type="match status" value="1"/>
</dbReference>
<evidence type="ECO:0000313" key="5">
    <source>
        <dbReference type="Proteomes" id="UP001595840"/>
    </source>
</evidence>
<keyword evidence="1 2" id="KW-0129">CBS domain</keyword>
<evidence type="ECO:0000313" key="4">
    <source>
        <dbReference type="EMBL" id="MFC4364207.1"/>
    </source>
</evidence>
<dbReference type="Gene3D" id="3.10.580.10">
    <property type="entry name" value="CBS-domain"/>
    <property type="match status" value="2"/>
</dbReference>
<evidence type="ECO:0000256" key="1">
    <source>
        <dbReference type="ARBA" id="ARBA00023122"/>
    </source>
</evidence>
<reference evidence="5" key="1">
    <citation type="journal article" date="2019" name="Int. J. Syst. Evol. Microbiol.">
        <title>The Global Catalogue of Microorganisms (GCM) 10K type strain sequencing project: providing services to taxonomists for standard genome sequencing and annotation.</title>
        <authorList>
            <consortium name="The Broad Institute Genomics Platform"/>
            <consortium name="The Broad Institute Genome Sequencing Center for Infectious Disease"/>
            <person name="Wu L."/>
            <person name="Ma J."/>
        </authorList>
    </citation>
    <scope>NUCLEOTIDE SEQUENCE [LARGE SCALE GENOMIC DNA]</scope>
    <source>
        <strain evidence="5">CECT 8570</strain>
    </source>
</reference>
<dbReference type="InterPro" id="IPR044729">
    <property type="entry name" value="CBS_bac"/>
</dbReference>
<dbReference type="SUPFAM" id="SSF54631">
    <property type="entry name" value="CBS-domain pair"/>
    <property type="match status" value="1"/>
</dbReference>
<keyword evidence="5" id="KW-1185">Reference proteome</keyword>
<accession>A0ABV8V8F6</accession>
<dbReference type="Pfam" id="PF00571">
    <property type="entry name" value="CBS"/>
    <property type="match status" value="2"/>
</dbReference>
<comment type="caution">
    <text evidence="4">The sequence shown here is derived from an EMBL/GenBank/DDBJ whole genome shotgun (WGS) entry which is preliminary data.</text>
</comment>
<evidence type="ECO:0000256" key="2">
    <source>
        <dbReference type="PROSITE-ProRule" id="PRU00703"/>
    </source>
</evidence>
<dbReference type="RefSeq" id="WP_290262487.1">
    <property type="nucleotide sequence ID" value="NZ_JAUFQG010000004.1"/>
</dbReference>
<dbReference type="Proteomes" id="UP001595840">
    <property type="component" value="Unassembled WGS sequence"/>
</dbReference>
<gene>
    <name evidence="4" type="ORF">ACFOX3_17995</name>
</gene>
<dbReference type="InterPro" id="IPR046342">
    <property type="entry name" value="CBS_dom_sf"/>
</dbReference>
<sequence>MQSILVQDYMNRQPLLVSDQDNIRAVVSKLIGHNVIGAPVVSAGGALVGFVSEQDCIKEMLNDAFYCEEPGSVTKVMHKEVLTVTPTTSIVEMAQTMLASKPKNYPVIDNGKIVGLFSRQHVLRALLDNDEDCYLRKPS</sequence>
<dbReference type="PROSITE" id="PS51371">
    <property type="entry name" value="CBS"/>
    <property type="match status" value="2"/>
</dbReference>
<dbReference type="CDD" id="cd04629">
    <property type="entry name" value="CBS_pair_bac"/>
    <property type="match status" value="1"/>
</dbReference>
<name>A0ABV8V8F6_9GAMM</name>
<evidence type="ECO:0000259" key="3">
    <source>
        <dbReference type="PROSITE" id="PS51371"/>
    </source>
</evidence>
<dbReference type="InterPro" id="IPR000644">
    <property type="entry name" value="CBS_dom"/>
</dbReference>
<dbReference type="InterPro" id="IPR051257">
    <property type="entry name" value="Diverse_CBS-Domain"/>
</dbReference>
<dbReference type="SMART" id="SM00116">
    <property type="entry name" value="CBS"/>
    <property type="match status" value="2"/>
</dbReference>
<feature type="domain" description="CBS" evidence="3">
    <location>
        <begin position="10"/>
        <end position="69"/>
    </location>
</feature>